<keyword evidence="4 10" id="KW-0808">Transferase</keyword>
<dbReference type="Proteomes" id="UP000185578">
    <property type="component" value="Unassembled WGS sequence"/>
</dbReference>
<dbReference type="EMBL" id="MSCT01000010">
    <property type="protein sequence ID" value="OLF54235.1"/>
    <property type="molecule type" value="Genomic_DNA"/>
</dbReference>
<dbReference type="Pfam" id="PF00535">
    <property type="entry name" value="Glycos_transf_2"/>
    <property type="match status" value="1"/>
</dbReference>
<evidence type="ECO:0000256" key="8">
    <source>
        <dbReference type="SAM" id="Phobius"/>
    </source>
</evidence>
<comment type="subcellular location">
    <subcellularLocation>
        <location evidence="1">Membrane</location>
        <topology evidence="1">Multi-pass membrane protein</topology>
    </subcellularLocation>
</comment>
<dbReference type="Gene3D" id="3.90.550.10">
    <property type="entry name" value="Spore Coat Polysaccharide Biosynthesis Protein SpsA, Chain A"/>
    <property type="match status" value="1"/>
</dbReference>
<keyword evidence="5 8" id="KW-0812">Transmembrane</keyword>
<evidence type="ECO:0000313" key="10">
    <source>
        <dbReference type="EMBL" id="OLF54235.1"/>
    </source>
</evidence>
<sequence>MKLPDRVDDVSARFLSVVVCCYNEAHVLPEFHRRLMLALHRLPVRYEVLYVNDGSVDDSLAILEQLCRAPLVRCLNLSRNFGKESAMAAGIDHAWGEAILFIDADLQDPPELIPSMVRHWLAGCDIVNMQRHHRRGDTFGKRISALLYYRLLRVLVDKYAVPQDVSDFRLIGAAPLNALRAMPERARFMKGMINWLGFKTVELPYDRMARGGGQSKWGPLALVDLAIEGIVAFSRKPLRWFSLLSALVFGLTLLYIAGQLSTGSLNAHDLILGMGAMLALGIALIGEYIGATLSEVKRRPVYLLSSTFGGLARQLKAPAESAPPVSALEERENR</sequence>
<keyword evidence="2" id="KW-1003">Cell membrane</keyword>
<name>A0A1Q8ER18_9PSED</name>
<feature type="domain" description="Glycosyltransferase 2-like" evidence="9">
    <location>
        <begin position="16"/>
        <end position="171"/>
    </location>
</feature>
<dbReference type="InterPro" id="IPR029044">
    <property type="entry name" value="Nucleotide-diphossugar_trans"/>
</dbReference>
<reference evidence="10 11" key="1">
    <citation type="submission" date="2016-12" db="EMBL/GenBank/DDBJ databases">
        <authorList>
            <person name="Song W.-J."/>
            <person name="Kurnit D.M."/>
        </authorList>
    </citation>
    <scope>NUCLEOTIDE SEQUENCE [LARGE SCALE GENOMIC DNA]</scope>
    <source>
        <strain evidence="10 11">PCL1601</strain>
    </source>
</reference>
<feature type="transmembrane region" description="Helical" evidence="8">
    <location>
        <begin position="240"/>
        <end position="258"/>
    </location>
</feature>
<keyword evidence="7 8" id="KW-0472">Membrane</keyword>
<evidence type="ECO:0000256" key="5">
    <source>
        <dbReference type="ARBA" id="ARBA00022692"/>
    </source>
</evidence>
<keyword evidence="2" id="KW-0997">Cell inner membrane</keyword>
<dbReference type="PANTHER" id="PTHR48090">
    <property type="entry name" value="UNDECAPRENYL-PHOSPHATE 4-DEOXY-4-FORMAMIDO-L-ARABINOSE TRANSFERASE-RELATED"/>
    <property type="match status" value="1"/>
</dbReference>
<dbReference type="OrthoDB" id="9811884at2"/>
<dbReference type="SUPFAM" id="SSF53448">
    <property type="entry name" value="Nucleotide-diphospho-sugar transferases"/>
    <property type="match status" value="1"/>
</dbReference>
<protein>
    <submittedName>
        <fullName evidence="10">Glycosyltransferase</fullName>
    </submittedName>
</protein>
<evidence type="ECO:0000256" key="3">
    <source>
        <dbReference type="ARBA" id="ARBA00022676"/>
    </source>
</evidence>
<gene>
    <name evidence="10" type="ORF">BTN82_14375</name>
</gene>
<evidence type="ECO:0000256" key="1">
    <source>
        <dbReference type="ARBA" id="ARBA00004141"/>
    </source>
</evidence>
<accession>A0A1Q8ER18</accession>
<keyword evidence="3" id="KW-0328">Glycosyltransferase</keyword>
<dbReference type="CDD" id="cd04187">
    <property type="entry name" value="DPM1_like_bac"/>
    <property type="match status" value="1"/>
</dbReference>
<dbReference type="AlphaFoldDB" id="A0A1Q8ER18"/>
<evidence type="ECO:0000256" key="4">
    <source>
        <dbReference type="ARBA" id="ARBA00022679"/>
    </source>
</evidence>
<dbReference type="RefSeq" id="WP_075119779.1">
    <property type="nucleotide sequence ID" value="NZ_MSCT01000010.1"/>
</dbReference>
<dbReference type="GO" id="GO:0016757">
    <property type="term" value="F:glycosyltransferase activity"/>
    <property type="evidence" value="ECO:0007669"/>
    <property type="project" value="UniProtKB-KW"/>
</dbReference>
<dbReference type="PANTHER" id="PTHR48090:SF1">
    <property type="entry name" value="PROPHAGE BACTOPRENOL GLUCOSYL TRANSFERASE HOMOLOG"/>
    <property type="match status" value="1"/>
</dbReference>
<evidence type="ECO:0000313" key="11">
    <source>
        <dbReference type="Proteomes" id="UP000185578"/>
    </source>
</evidence>
<keyword evidence="6 8" id="KW-1133">Transmembrane helix</keyword>
<dbReference type="InterPro" id="IPR001173">
    <property type="entry name" value="Glyco_trans_2-like"/>
</dbReference>
<dbReference type="InterPro" id="IPR050256">
    <property type="entry name" value="Glycosyltransferase_2"/>
</dbReference>
<evidence type="ECO:0000256" key="7">
    <source>
        <dbReference type="ARBA" id="ARBA00023136"/>
    </source>
</evidence>
<evidence type="ECO:0000256" key="2">
    <source>
        <dbReference type="ARBA" id="ARBA00022519"/>
    </source>
</evidence>
<evidence type="ECO:0000256" key="6">
    <source>
        <dbReference type="ARBA" id="ARBA00022989"/>
    </source>
</evidence>
<proteinExistence type="predicted"/>
<organism evidence="10 11">
    <name type="scientific">Pseudomonas chlororaphis</name>
    <dbReference type="NCBI Taxonomy" id="587753"/>
    <lineage>
        <taxon>Bacteria</taxon>
        <taxon>Pseudomonadati</taxon>
        <taxon>Pseudomonadota</taxon>
        <taxon>Gammaproteobacteria</taxon>
        <taxon>Pseudomonadales</taxon>
        <taxon>Pseudomonadaceae</taxon>
        <taxon>Pseudomonas</taxon>
    </lineage>
</organism>
<dbReference type="GO" id="GO:0005886">
    <property type="term" value="C:plasma membrane"/>
    <property type="evidence" value="ECO:0007669"/>
    <property type="project" value="TreeGrafter"/>
</dbReference>
<evidence type="ECO:0000259" key="9">
    <source>
        <dbReference type="Pfam" id="PF00535"/>
    </source>
</evidence>
<comment type="caution">
    <text evidence="10">The sequence shown here is derived from an EMBL/GenBank/DDBJ whole genome shotgun (WGS) entry which is preliminary data.</text>
</comment>
<feature type="transmembrane region" description="Helical" evidence="8">
    <location>
        <begin position="270"/>
        <end position="289"/>
    </location>
</feature>